<evidence type="ECO:0000313" key="3">
    <source>
        <dbReference type="Proteomes" id="UP001299265"/>
    </source>
</evidence>
<dbReference type="AlphaFoldDB" id="A0AAP2W8Z2"/>
<protein>
    <submittedName>
        <fullName evidence="2">GDSL-type esterase/lipase family protein</fullName>
    </submittedName>
</protein>
<dbReference type="RefSeq" id="WP_231061206.1">
    <property type="nucleotide sequence ID" value="NZ_JAJNOR010000001.1"/>
</dbReference>
<accession>A0AAP2W8Z2</accession>
<reference evidence="2 3" key="1">
    <citation type="submission" date="2021-11" db="EMBL/GenBank/DDBJ databases">
        <title>Lacrimispora sp. nov. NSJ-141 isolated from human feces.</title>
        <authorList>
            <person name="Abdugheni R."/>
        </authorList>
    </citation>
    <scope>NUCLEOTIDE SEQUENCE [LARGE SCALE GENOMIC DNA]</scope>
    <source>
        <strain evidence="2 3">NSJ-141</strain>
    </source>
</reference>
<comment type="caution">
    <text evidence="2">The sequence shown here is derived from an EMBL/GenBank/DDBJ whole genome shotgun (WGS) entry which is preliminary data.</text>
</comment>
<dbReference type="PANTHER" id="PTHR30383:SF5">
    <property type="entry name" value="SGNH HYDROLASE-TYPE ESTERASE DOMAIN-CONTAINING PROTEIN"/>
    <property type="match status" value="1"/>
</dbReference>
<organism evidence="2 3">
    <name type="scientific">Lientehia hominis</name>
    <dbReference type="NCBI Taxonomy" id="2897778"/>
    <lineage>
        <taxon>Bacteria</taxon>
        <taxon>Bacillati</taxon>
        <taxon>Bacillota</taxon>
        <taxon>Clostridia</taxon>
        <taxon>Lachnospirales</taxon>
        <taxon>Lachnospiraceae</taxon>
        <taxon>Lientehia</taxon>
    </lineage>
</organism>
<dbReference type="InterPro" id="IPR013830">
    <property type="entry name" value="SGNH_hydro"/>
</dbReference>
<dbReference type="InterPro" id="IPR036514">
    <property type="entry name" value="SGNH_hydro_sf"/>
</dbReference>
<dbReference type="Proteomes" id="UP001299265">
    <property type="component" value="Unassembled WGS sequence"/>
</dbReference>
<dbReference type="Gene3D" id="3.40.50.1110">
    <property type="entry name" value="SGNH hydrolase"/>
    <property type="match status" value="1"/>
</dbReference>
<name>A0AAP2W8Z2_9FIRM</name>
<keyword evidence="3" id="KW-1185">Reference proteome</keyword>
<dbReference type="EMBL" id="JAJNOR010000001">
    <property type="protein sequence ID" value="MCD2491262.1"/>
    <property type="molecule type" value="Genomic_DNA"/>
</dbReference>
<gene>
    <name evidence="2" type="ORF">LQE92_01295</name>
</gene>
<dbReference type="Pfam" id="PF13472">
    <property type="entry name" value="Lipase_GDSL_2"/>
    <property type="match status" value="1"/>
</dbReference>
<sequence length="209" mass="23633">MAEAEKRLVFTGDSITDCDRLFDDRPGELGFGYVRMIYEQLSCHEEICVYNRGHNGFTAIQMLGRWKEDCISLKPDVLTVLVGINDLYMHIGGAGGCGAEGFGAHLEKLLLETREHTDAEIILMEPFVFPKPMEYLTWKEPLGRFRSQVRRLSQVYDTGFVPLWDVFSEAQKHYGAEALTTDGIHLKEKGHAVLAAAWLMAYKDGEDEP</sequence>
<dbReference type="GO" id="GO:0004622">
    <property type="term" value="F:phosphatidylcholine lysophospholipase activity"/>
    <property type="evidence" value="ECO:0007669"/>
    <property type="project" value="TreeGrafter"/>
</dbReference>
<evidence type="ECO:0000313" key="2">
    <source>
        <dbReference type="EMBL" id="MCD2491262.1"/>
    </source>
</evidence>
<dbReference type="SUPFAM" id="SSF52266">
    <property type="entry name" value="SGNH hydrolase"/>
    <property type="match status" value="1"/>
</dbReference>
<feature type="domain" description="SGNH hydrolase-type esterase" evidence="1">
    <location>
        <begin position="11"/>
        <end position="193"/>
    </location>
</feature>
<dbReference type="InterPro" id="IPR051532">
    <property type="entry name" value="Ester_Hydrolysis_Enzymes"/>
</dbReference>
<evidence type="ECO:0000259" key="1">
    <source>
        <dbReference type="Pfam" id="PF13472"/>
    </source>
</evidence>
<dbReference type="PANTHER" id="PTHR30383">
    <property type="entry name" value="THIOESTERASE 1/PROTEASE 1/LYSOPHOSPHOLIPASE L1"/>
    <property type="match status" value="1"/>
</dbReference>
<proteinExistence type="predicted"/>